<organism evidence="3 4">
    <name type="scientific">Metapseudomonas boanensis</name>
    <dbReference type="NCBI Taxonomy" id="2822138"/>
    <lineage>
        <taxon>Bacteria</taxon>
        <taxon>Pseudomonadati</taxon>
        <taxon>Pseudomonadota</taxon>
        <taxon>Gammaproteobacteria</taxon>
        <taxon>Pseudomonadales</taxon>
        <taxon>Pseudomonadaceae</taxon>
        <taxon>Metapseudomonas</taxon>
    </lineage>
</organism>
<keyword evidence="4" id="KW-1185">Reference proteome</keyword>
<dbReference type="PANTHER" id="PTHR36698">
    <property type="entry name" value="BLL5892 PROTEIN"/>
    <property type="match status" value="1"/>
</dbReference>
<evidence type="ECO:0000313" key="3">
    <source>
        <dbReference type="EMBL" id="MBT8768883.1"/>
    </source>
</evidence>
<evidence type="ECO:0000256" key="1">
    <source>
        <dbReference type="SAM" id="Phobius"/>
    </source>
</evidence>
<keyword evidence="1" id="KW-1133">Transmembrane helix</keyword>
<reference evidence="3 4" key="1">
    <citation type="submission" date="2021-04" db="EMBL/GenBank/DDBJ databases">
        <title>Pseudomonas boanensis sp. nov., a bacterium isolated from river water used for household purposes in Boane District, Mozambique.</title>
        <authorList>
            <person name="Nicklasson M."/>
            <person name="Martin-Rodriguez A.J."/>
            <person name="Thorell K."/>
            <person name="Neves L."/>
            <person name="Mussagy A."/>
            <person name="Rydberg H.A."/>
            <person name="Hernroth B."/>
            <person name="Svensson-Stadler L."/>
            <person name="Sjoling A."/>
        </authorList>
    </citation>
    <scope>NUCLEOTIDE SEQUENCE [LARGE SCALE GENOMIC DNA]</scope>
    <source>
        <strain evidence="3 4">DB1</strain>
    </source>
</reference>
<dbReference type="PANTHER" id="PTHR36698:SF2">
    <property type="entry name" value="MCE_MLAD DOMAIN-CONTAINING PROTEIN"/>
    <property type="match status" value="1"/>
</dbReference>
<proteinExistence type="predicted"/>
<keyword evidence="1" id="KW-0812">Transmembrane</keyword>
<dbReference type="Pfam" id="PF02470">
    <property type="entry name" value="MlaD"/>
    <property type="match status" value="1"/>
</dbReference>
<dbReference type="RefSeq" id="WP_215379953.1">
    <property type="nucleotide sequence ID" value="NZ_JAGTIS010000017.1"/>
</dbReference>
<feature type="transmembrane region" description="Helical" evidence="1">
    <location>
        <begin position="6"/>
        <end position="28"/>
    </location>
</feature>
<gene>
    <name evidence="3" type="ORF">J7302_22515</name>
</gene>
<dbReference type="Proteomes" id="UP001519667">
    <property type="component" value="Unassembled WGS sequence"/>
</dbReference>
<keyword evidence="1" id="KW-0472">Membrane</keyword>
<name>A0ABS5XMH6_9GAMM</name>
<sequence length="305" mass="32842">METRAHHVMIGLFTVLVVGAAMLFALWLSKSSSDREFREYEVIFTEAVSGLSKGSAVQYSGIKVGEVVLLRLDTKDPRKVKARIRVVGATPIKENTRARLFITGVTGTAVIQLHGGTPSSPLLQGKDGRRPVIVADPSPIARLMAGGEDLMISITTLLEQANKLFSSDNIARVSETLANLEQTTASFNGQRNELAQTLKQINSATAEAAALMHNANTLINGHGREAVANAGAMLASLERSSRNIEQLLNTNRDALDGGLKGIGELGPAIAQLRDTLEALRSFSRRLEADPAGYLLRSDTIKEFQP</sequence>
<accession>A0ABS5XMH6</accession>
<comment type="caution">
    <text evidence="3">The sequence shown here is derived from an EMBL/GenBank/DDBJ whole genome shotgun (WGS) entry which is preliminary data.</text>
</comment>
<evidence type="ECO:0000259" key="2">
    <source>
        <dbReference type="Pfam" id="PF02470"/>
    </source>
</evidence>
<dbReference type="EMBL" id="JAGTIS010000017">
    <property type="protein sequence ID" value="MBT8768883.1"/>
    <property type="molecule type" value="Genomic_DNA"/>
</dbReference>
<protein>
    <submittedName>
        <fullName evidence="3">MCE family protein</fullName>
    </submittedName>
</protein>
<evidence type="ECO:0000313" key="4">
    <source>
        <dbReference type="Proteomes" id="UP001519667"/>
    </source>
</evidence>
<dbReference type="InterPro" id="IPR003399">
    <property type="entry name" value="Mce/MlaD"/>
</dbReference>
<feature type="domain" description="Mce/MlaD" evidence="2">
    <location>
        <begin position="39"/>
        <end position="115"/>
    </location>
</feature>